<comment type="caution">
    <text evidence="1">The sequence shown here is derived from an EMBL/GenBank/DDBJ whole genome shotgun (WGS) entry which is preliminary data.</text>
</comment>
<gene>
    <name evidence="1" type="ORF">TMI583_LOCUS22253</name>
</gene>
<reference evidence="1" key="1">
    <citation type="submission" date="2021-02" db="EMBL/GenBank/DDBJ databases">
        <authorList>
            <person name="Nowell W R."/>
        </authorList>
    </citation>
    <scope>NUCLEOTIDE SEQUENCE</scope>
</reference>
<dbReference type="EMBL" id="CAJOBA010030756">
    <property type="protein sequence ID" value="CAF3956460.1"/>
    <property type="molecule type" value="Genomic_DNA"/>
</dbReference>
<evidence type="ECO:0000313" key="2">
    <source>
        <dbReference type="Proteomes" id="UP000682733"/>
    </source>
</evidence>
<accession>A0A8S2MG19</accession>
<dbReference type="Proteomes" id="UP000682733">
    <property type="component" value="Unassembled WGS sequence"/>
</dbReference>
<proteinExistence type="predicted"/>
<organism evidence="1 2">
    <name type="scientific">Didymodactylos carnosus</name>
    <dbReference type="NCBI Taxonomy" id="1234261"/>
    <lineage>
        <taxon>Eukaryota</taxon>
        <taxon>Metazoa</taxon>
        <taxon>Spiralia</taxon>
        <taxon>Gnathifera</taxon>
        <taxon>Rotifera</taxon>
        <taxon>Eurotatoria</taxon>
        <taxon>Bdelloidea</taxon>
        <taxon>Philodinida</taxon>
        <taxon>Philodinidae</taxon>
        <taxon>Didymodactylos</taxon>
    </lineage>
</organism>
<feature type="non-terminal residue" evidence="1">
    <location>
        <position position="92"/>
    </location>
</feature>
<name>A0A8S2MG19_9BILA</name>
<feature type="non-terminal residue" evidence="1">
    <location>
        <position position="1"/>
    </location>
</feature>
<evidence type="ECO:0000313" key="1">
    <source>
        <dbReference type="EMBL" id="CAF3956460.1"/>
    </source>
</evidence>
<protein>
    <submittedName>
        <fullName evidence="1">Uncharacterized protein</fullName>
    </submittedName>
</protein>
<sequence>GFQRVTVNGMPAFINYYLLKFDKIYQNALKLLENYSYKIISKCQQETDLNKKAINLVASLVSTLQEDEAAEMLKHEEDKTGLTKHELLGEVL</sequence>
<dbReference type="AlphaFoldDB" id="A0A8S2MG19"/>